<dbReference type="AlphaFoldDB" id="A0A4Y3II66"/>
<keyword evidence="2" id="KW-1185">Reference proteome</keyword>
<comment type="caution">
    <text evidence="1">The sequence shown here is derived from an EMBL/GenBank/DDBJ whole genome shotgun (WGS) entry which is preliminary data.</text>
</comment>
<evidence type="ECO:0000313" key="1">
    <source>
        <dbReference type="EMBL" id="GEA59153.1"/>
    </source>
</evidence>
<gene>
    <name evidence="1" type="ORF">VCO01S_03460</name>
</gene>
<organism evidence="1 2">
    <name type="scientific">Vibrio comitans NBRC 102076</name>
    <dbReference type="NCBI Taxonomy" id="1219078"/>
    <lineage>
        <taxon>Bacteria</taxon>
        <taxon>Pseudomonadati</taxon>
        <taxon>Pseudomonadota</taxon>
        <taxon>Gammaproteobacteria</taxon>
        <taxon>Vibrionales</taxon>
        <taxon>Vibrionaceae</taxon>
        <taxon>Vibrio</taxon>
    </lineage>
</organism>
<dbReference type="RefSeq" id="WP_307722291.1">
    <property type="nucleotide sequence ID" value="NZ_BJLH01000001.1"/>
</dbReference>
<name>A0A4Y3II66_9VIBR</name>
<sequence>MMKQNTYRQIITIMAPYLKKGIPFRRKQVNRLVAIYEDIFAHEPNLNQEISRVGRRQFIGYWERTKQETQTVRKEKYSVLCTFYSKANLPGRVPHPK</sequence>
<dbReference type="EMBL" id="BJLH01000001">
    <property type="protein sequence ID" value="GEA59153.1"/>
    <property type="molecule type" value="Genomic_DNA"/>
</dbReference>
<proteinExistence type="predicted"/>
<accession>A0A4Y3II66</accession>
<evidence type="ECO:0000313" key="2">
    <source>
        <dbReference type="Proteomes" id="UP000318242"/>
    </source>
</evidence>
<reference evidence="1 2" key="1">
    <citation type="submission" date="2019-06" db="EMBL/GenBank/DDBJ databases">
        <title>Whole genome shotgun sequence of Vibrio comitans NBRC 102076.</title>
        <authorList>
            <person name="Hosoyama A."/>
            <person name="Uohara A."/>
            <person name="Ohji S."/>
            <person name="Ichikawa N."/>
        </authorList>
    </citation>
    <scope>NUCLEOTIDE SEQUENCE [LARGE SCALE GENOMIC DNA]</scope>
    <source>
        <strain evidence="1 2">NBRC 102076</strain>
    </source>
</reference>
<dbReference type="Proteomes" id="UP000318242">
    <property type="component" value="Unassembled WGS sequence"/>
</dbReference>
<protein>
    <submittedName>
        <fullName evidence="1">Uncharacterized protein</fullName>
    </submittedName>
</protein>